<dbReference type="PANTHER" id="PTHR43214">
    <property type="entry name" value="TWO-COMPONENT RESPONSE REGULATOR"/>
    <property type="match status" value="1"/>
</dbReference>
<name>A0A1G8GQM4_9NOCA</name>
<dbReference type="GO" id="GO:0006355">
    <property type="term" value="P:regulation of DNA-templated transcription"/>
    <property type="evidence" value="ECO:0007669"/>
    <property type="project" value="InterPro"/>
</dbReference>
<dbReference type="CDD" id="cd17535">
    <property type="entry name" value="REC_NarL-like"/>
    <property type="match status" value="1"/>
</dbReference>
<sequence length="246" mass="25692">MGDPGTEGNAGAVTGQQNETVPQGEPGRTGSDAITVMVVDDHPMWRDAVARDLENAGFAVVATADGMGAARRRAAAAQPDVVLMDMHLPDGTGAAATAQVLDASPRSRVLVLSASSERDDVLEAVKAGACGYLVKSASAEELIGAVRSTADGQAVFTPGLAGLVLGEYRRMSADTSNPDVDATPVLTPRETEVLRLVAKGLSAKQIATRLSLSHRTVENHVQATLRKLQLANRVELARYAIEQGLE</sequence>
<dbReference type="GO" id="GO:0000160">
    <property type="term" value="P:phosphorelay signal transduction system"/>
    <property type="evidence" value="ECO:0007669"/>
    <property type="project" value="InterPro"/>
</dbReference>
<accession>A0A1G8GQM4</accession>
<dbReference type="InterPro" id="IPR039420">
    <property type="entry name" value="WalR-like"/>
</dbReference>
<dbReference type="EMBL" id="FNDN01000004">
    <property type="protein sequence ID" value="SDH96705.1"/>
    <property type="molecule type" value="Genomic_DNA"/>
</dbReference>
<evidence type="ECO:0000313" key="5">
    <source>
        <dbReference type="Proteomes" id="UP000183263"/>
    </source>
</evidence>
<dbReference type="InterPro" id="IPR011006">
    <property type="entry name" value="CheY-like_superfamily"/>
</dbReference>
<dbReference type="PRINTS" id="PR00038">
    <property type="entry name" value="HTHLUXR"/>
</dbReference>
<keyword evidence="1" id="KW-0597">Phosphoprotein</keyword>
<dbReference type="InterPro" id="IPR016032">
    <property type="entry name" value="Sig_transdc_resp-reg_C-effctor"/>
</dbReference>
<dbReference type="SMART" id="SM00421">
    <property type="entry name" value="HTH_LUXR"/>
    <property type="match status" value="1"/>
</dbReference>
<dbReference type="InterPro" id="IPR058245">
    <property type="entry name" value="NreC/VraR/RcsB-like_REC"/>
</dbReference>
<dbReference type="Gene3D" id="3.40.50.2300">
    <property type="match status" value="1"/>
</dbReference>
<dbReference type="OrthoDB" id="9808843at2"/>
<dbReference type="Pfam" id="PF00196">
    <property type="entry name" value="GerE"/>
    <property type="match status" value="1"/>
</dbReference>
<dbReference type="InterPro" id="IPR000792">
    <property type="entry name" value="Tscrpt_reg_LuxR_C"/>
</dbReference>
<dbReference type="Proteomes" id="UP000183263">
    <property type="component" value="Unassembled WGS sequence"/>
</dbReference>
<dbReference type="SUPFAM" id="SSF46894">
    <property type="entry name" value="C-terminal effector domain of the bipartite response regulators"/>
    <property type="match status" value="1"/>
</dbReference>
<evidence type="ECO:0000256" key="3">
    <source>
        <dbReference type="SAM" id="MobiDB-lite"/>
    </source>
</evidence>
<dbReference type="SMART" id="SM00448">
    <property type="entry name" value="REC"/>
    <property type="match status" value="1"/>
</dbReference>
<evidence type="ECO:0000256" key="2">
    <source>
        <dbReference type="ARBA" id="ARBA00023125"/>
    </source>
</evidence>
<dbReference type="InterPro" id="IPR001789">
    <property type="entry name" value="Sig_transdc_resp-reg_receiver"/>
</dbReference>
<evidence type="ECO:0000256" key="1">
    <source>
        <dbReference type="ARBA" id="ARBA00022553"/>
    </source>
</evidence>
<dbReference type="PROSITE" id="PS50110">
    <property type="entry name" value="RESPONSE_REGULATORY"/>
    <property type="match status" value="1"/>
</dbReference>
<proteinExistence type="predicted"/>
<organism evidence="4 5">
    <name type="scientific">Rhodococcus triatomae</name>
    <dbReference type="NCBI Taxonomy" id="300028"/>
    <lineage>
        <taxon>Bacteria</taxon>
        <taxon>Bacillati</taxon>
        <taxon>Actinomycetota</taxon>
        <taxon>Actinomycetes</taxon>
        <taxon>Mycobacteriales</taxon>
        <taxon>Nocardiaceae</taxon>
        <taxon>Rhodococcus</taxon>
    </lineage>
</organism>
<keyword evidence="5" id="KW-1185">Reference proteome</keyword>
<dbReference type="GO" id="GO:0003677">
    <property type="term" value="F:DNA binding"/>
    <property type="evidence" value="ECO:0007669"/>
    <property type="project" value="UniProtKB-KW"/>
</dbReference>
<dbReference type="AlphaFoldDB" id="A0A1G8GQM4"/>
<dbReference type="PROSITE" id="PS50043">
    <property type="entry name" value="HTH_LUXR_2"/>
    <property type="match status" value="1"/>
</dbReference>
<reference evidence="4 5" key="1">
    <citation type="submission" date="2016-10" db="EMBL/GenBank/DDBJ databases">
        <authorList>
            <person name="de Groot N.N."/>
        </authorList>
    </citation>
    <scope>NUCLEOTIDE SEQUENCE [LARGE SCALE GENOMIC DNA]</scope>
    <source>
        <strain evidence="4 5">DSM 44892</strain>
    </source>
</reference>
<keyword evidence="2 4" id="KW-0238">DNA-binding</keyword>
<dbReference type="Pfam" id="PF00072">
    <property type="entry name" value="Response_reg"/>
    <property type="match status" value="1"/>
</dbReference>
<protein>
    <submittedName>
        <fullName evidence="4">DNA-binding response regulator, NarL/FixJ family, contains REC and HTH domains</fullName>
    </submittedName>
</protein>
<dbReference type="SUPFAM" id="SSF52172">
    <property type="entry name" value="CheY-like"/>
    <property type="match status" value="1"/>
</dbReference>
<feature type="region of interest" description="Disordered" evidence="3">
    <location>
        <begin position="1"/>
        <end position="31"/>
    </location>
</feature>
<gene>
    <name evidence="4" type="ORF">SAMN05444695_104174</name>
</gene>
<dbReference type="PROSITE" id="PS00622">
    <property type="entry name" value="HTH_LUXR_1"/>
    <property type="match status" value="1"/>
</dbReference>
<dbReference type="CDD" id="cd06170">
    <property type="entry name" value="LuxR_C_like"/>
    <property type="match status" value="1"/>
</dbReference>
<evidence type="ECO:0000313" key="4">
    <source>
        <dbReference type="EMBL" id="SDH96705.1"/>
    </source>
</evidence>